<keyword evidence="2" id="KW-1185">Reference proteome</keyword>
<accession>A0AAV8ZVR7</accession>
<proteinExistence type="predicted"/>
<comment type="caution">
    <text evidence="1">The sequence shown here is derived from an EMBL/GenBank/DDBJ whole genome shotgun (WGS) entry which is preliminary data.</text>
</comment>
<gene>
    <name evidence="1" type="ORF">NQ314_000783</name>
</gene>
<organism evidence="1 2">
    <name type="scientific">Rhamnusium bicolor</name>
    <dbReference type="NCBI Taxonomy" id="1586634"/>
    <lineage>
        <taxon>Eukaryota</taxon>
        <taxon>Metazoa</taxon>
        <taxon>Ecdysozoa</taxon>
        <taxon>Arthropoda</taxon>
        <taxon>Hexapoda</taxon>
        <taxon>Insecta</taxon>
        <taxon>Pterygota</taxon>
        <taxon>Neoptera</taxon>
        <taxon>Endopterygota</taxon>
        <taxon>Coleoptera</taxon>
        <taxon>Polyphaga</taxon>
        <taxon>Cucujiformia</taxon>
        <taxon>Chrysomeloidea</taxon>
        <taxon>Cerambycidae</taxon>
        <taxon>Lepturinae</taxon>
        <taxon>Rhagiini</taxon>
        <taxon>Rhamnusium</taxon>
    </lineage>
</organism>
<name>A0AAV8ZVR7_9CUCU</name>
<evidence type="ECO:0000313" key="1">
    <source>
        <dbReference type="EMBL" id="KAJ8971305.1"/>
    </source>
</evidence>
<reference evidence="1" key="1">
    <citation type="journal article" date="2023" name="Insect Mol. Biol.">
        <title>Genome sequencing provides insights into the evolution of gene families encoding plant cell wall-degrading enzymes in longhorned beetles.</title>
        <authorList>
            <person name="Shin N.R."/>
            <person name="Okamura Y."/>
            <person name="Kirsch R."/>
            <person name="Pauchet Y."/>
        </authorList>
    </citation>
    <scope>NUCLEOTIDE SEQUENCE</scope>
    <source>
        <strain evidence="1">RBIC_L_NR</strain>
    </source>
</reference>
<dbReference type="Proteomes" id="UP001162156">
    <property type="component" value="Unassembled WGS sequence"/>
</dbReference>
<dbReference type="EMBL" id="JANEYF010000231">
    <property type="protein sequence ID" value="KAJ8971305.1"/>
    <property type="molecule type" value="Genomic_DNA"/>
</dbReference>
<evidence type="ECO:0000313" key="2">
    <source>
        <dbReference type="Proteomes" id="UP001162156"/>
    </source>
</evidence>
<sequence>MVNDDLKELSLSQGINVWSTNQDVLEEQALKELEKFAEEHNKQNLDNLEDGEIIDNTSGISNYKKSGEAVLDIESYIKRQEELKKRQEYKKIPGSK</sequence>
<dbReference type="AlphaFoldDB" id="A0AAV8ZVR7"/>
<protein>
    <submittedName>
        <fullName evidence="1">Uncharacterized protein</fullName>
    </submittedName>
</protein>